<dbReference type="EMBL" id="RCSX01000007">
    <property type="protein sequence ID" value="KAF7932472.1"/>
    <property type="molecule type" value="Genomic_DNA"/>
</dbReference>
<dbReference type="InterPro" id="IPR052895">
    <property type="entry name" value="HetReg/Transcr_Mod"/>
</dbReference>
<dbReference type="Pfam" id="PF23397">
    <property type="entry name" value="DUF7104"/>
    <property type="match status" value="5"/>
</dbReference>
<dbReference type="PANTHER" id="PTHR24148:SF78">
    <property type="entry name" value="HETEROKARYON INCOMPATIBILITY DOMAIN-CONTAINING PROTEIN"/>
    <property type="match status" value="1"/>
</dbReference>
<dbReference type="PANTHER" id="PTHR24148">
    <property type="entry name" value="ANKYRIN REPEAT DOMAIN-CONTAINING PROTEIN 39 HOMOLOG-RELATED"/>
    <property type="match status" value="1"/>
</dbReference>
<name>A0ABQ7IRN2_9HELO</name>
<accession>A0ABQ7IRN2</accession>
<comment type="caution">
    <text evidence="3">The sequence shown here is derived from an EMBL/GenBank/DDBJ whole genome shotgun (WGS) entry which is preliminary data.</text>
</comment>
<evidence type="ECO:0000313" key="3">
    <source>
        <dbReference type="EMBL" id="KAF7932472.1"/>
    </source>
</evidence>
<dbReference type="Proteomes" id="UP000783213">
    <property type="component" value="Unassembled WGS sequence"/>
</dbReference>
<sequence length="890" mass="101549">MSQSLYSSLSLESNKIRLLRILPNENEEAEINCTLFVYPLHDSGRGTHRYEALSYVWGDADNSRSICVNGHRLKVRANLHIALSRLRDTILDRIIWIDAICINQEDLNERGHQVQLMAKIYSKASQVVIWLGEAADNSDRALEEIVVAASQSEISSNKVARKAILALLQRPWFRRIWVLQEVAAARHILIMCGLVEIDGNAFCAGLNTSKAYLKAYPRLQRLIRSVIYLIKEATLRPKYATSSSDNFSLDIRPLSELIDTYHTRESTDDLDKVYALLAMCSDNPTSAGLLPDYTILWEQLIQQLVHFILCKEIEVKVLQDRNKAIFRSKGCVIASVISVEFDVVWNDTQTVHIKFTDTFEYLSWDKQMETRATFNIPTTEKNIQRGDILCILQGVSKPTIIRLCDDHFSVIMIAATPSGFESGSKSEWDDVLRSITTYPRDLLLAWDLGGSWKKLGSLESENLRVPVNSNSMLEENLKTDEIRGAEKDMEPREEIRDSLEVKIHTKAEGCSEPEWSSEAKENSDSEEYMTAEEYPTVEEHPTVEEYPTVEECLSMSENLEVGEHLNLDGYSETGSRTWDNLIRMRNVALILKDLGLYADAEELFLQLIRTRKQLQGVEHPQTLSSIADLQLYYRERELLEGTEEIEAMKHLLDTAESAVRVLKEEVVKIASLPSCKAMVLLFERRGGQVPITEKVVKAAAANKDCGIDMMKLLFKERNDLSITEEVIRIAAGNVDEGFHIVRFLFQKRGDQVPITEDIVEKAARKVRQEEVLKAAIRNEEEGPDIMQYFFERRGSQILITEEILKILVGTKWRGCDAKQLFFERLGDQIPITEELLKVIAGSQLFAARSLMSNLFERLEDHFPITEETLQEILELAAKKWEPDFVKRFST</sequence>
<evidence type="ECO:0000256" key="1">
    <source>
        <dbReference type="SAM" id="MobiDB-lite"/>
    </source>
</evidence>
<dbReference type="InterPro" id="IPR010730">
    <property type="entry name" value="HET"/>
</dbReference>
<dbReference type="Pfam" id="PF06985">
    <property type="entry name" value="HET"/>
    <property type="match status" value="1"/>
</dbReference>
<evidence type="ECO:0000313" key="4">
    <source>
        <dbReference type="Proteomes" id="UP000783213"/>
    </source>
</evidence>
<dbReference type="RefSeq" id="XP_038811864.1">
    <property type="nucleotide sequence ID" value="XM_038951391.1"/>
</dbReference>
<feature type="region of interest" description="Disordered" evidence="1">
    <location>
        <begin position="506"/>
        <end position="529"/>
    </location>
</feature>
<feature type="domain" description="Heterokaryon incompatibility" evidence="2">
    <location>
        <begin position="50"/>
        <end position="181"/>
    </location>
</feature>
<gene>
    <name evidence="3" type="ORF">EAE98_003771</name>
</gene>
<evidence type="ECO:0000259" key="2">
    <source>
        <dbReference type="Pfam" id="PF06985"/>
    </source>
</evidence>
<reference evidence="3 4" key="1">
    <citation type="journal article" date="2020" name="Genome Biol. Evol.">
        <title>Comparative genomics of Sclerotiniaceae.</title>
        <authorList>
            <person name="Valero Jimenez C.A."/>
            <person name="Steentjes M."/>
            <person name="Scholten O.E."/>
            <person name="Van Kan J.A.L."/>
        </authorList>
    </citation>
    <scope>NUCLEOTIDE SEQUENCE [LARGE SCALE GENOMIC DNA]</scope>
    <source>
        <strain evidence="3 4">B1</strain>
    </source>
</reference>
<protein>
    <recommendedName>
        <fullName evidence="2">Heterokaryon incompatibility domain-containing protein</fullName>
    </recommendedName>
</protein>
<dbReference type="InterPro" id="IPR055530">
    <property type="entry name" value="DUF7104"/>
</dbReference>
<dbReference type="Gene3D" id="1.25.40.10">
    <property type="entry name" value="Tetratricopeptide repeat domain"/>
    <property type="match status" value="1"/>
</dbReference>
<organism evidence="3 4">
    <name type="scientific">Botrytis deweyae</name>
    <dbReference type="NCBI Taxonomy" id="2478750"/>
    <lineage>
        <taxon>Eukaryota</taxon>
        <taxon>Fungi</taxon>
        <taxon>Dikarya</taxon>
        <taxon>Ascomycota</taxon>
        <taxon>Pezizomycotina</taxon>
        <taxon>Leotiomycetes</taxon>
        <taxon>Helotiales</taxon>
        <taxon>Sclerotiniaceae</taxon>
        <taxon>Botrytis</taxon>
    </lineage>
</organism>
<dbReference type="InterPro" id="IPR011990">
    <property type="entry name" value="TPR-like_helical_dom_sf"/>
</dbReference>
<proteinExistence type="predicted"/>
<keyword evidence="4" id="KW-1185">Reference proteome</keyword>
<dbReference type="GeneID" id="62230545"/>